<organism evidence="2 3">
    <name type="scientific">Psychrobacter communis</name>
    <dbReference type="NCBI Taxonomy" id="2762238"/>
    <lineage>
        <taxon>Bacteria</taxon>
        <taxon>Pseudomonadati</taxon>
        <taxon>Pseudomonadota</taxon>
        <taxon>Gammaproteobacteria</taxon>
        <taxon>Moraxellales</taxon>
        <taxon>Moraxellaceae</taxon>
        <taxon>Psychrobacter</taxon>
    </lineage>
</organism>
<evidence type="ECO:0000313" key="3">
    <source>
        <dbReference type="Proteomes" id="UP000606724"/>
    </source>
</evidence>
<reference evidence="2 3" key="1">
    <citation type="submission" date="2020-08" db="EMBL/GenBank/DDBJ databases">
        <title>A Genomic Blueprint of the Chicken Gut Microbiome.</title>
        <authorList>
            <person name="Gilroy R."/>
            <person name="Ravi A."/>
            <person name="Getino M."/>
            <person name="Pursley I."/>
            <person name="Horton D.L."/>
            <person name="Alikhan N.-F."/>
            <person name="Baker D."/>
            <person name="Gharbi K."/>
            <person name="Hall N."/>
            <person name="Watson M."/>
            <person name="Adriaenssens E.M."/>
            <person name="Foster-Nyarko E."/>
            <person name="Jarju S."/>
            <person name="Secka A."/>
            <person name="Antonio M."/>
            <person name="Oren A."/>
            <person name="Chaudhuri R."/>
            <person name="La Ragione R.M."/>
            <person name="Hildebrand F."/>
            <person name="Pallen M.J."/>
        </authorList>
    </citation>
    <scope>NUCLEOTIDE SEQUENCE [LARGE SCALE GENOMIC DNA]</scope>
    <source>
        <strain evidence="2 3">Sa4CVA2</strain>
    </source>
</reference>
<dbReference type="SUPFAM" id="SSF50475">
    <property type="entry name" value="FMN-binding split barrel"/>
    <property type="match status" value="1"/>
</dbReference>
<sequence>MSNQEHIAKIQEIIKDVKFAMMSTTNKKGDIHAWPMTTNKADVAAKEIWFIGDKTSDVVKDIQNDARIGLTYATQDEKNYVSISGNAELSTDKDRLDELWSPVYNAFFAEGKEDGNVQLIKVVPHGAECWISGSSVVNMFKMATAAVQEGKTAEDLGETFSVSL</sequence>
<evidence type="ECO:0000259" key="1">
    <source>
        <dbReference type="Pfam" id="PF16242"/>
    </source>
</evidence>
<dbReference type="PANTHER" id="PTHR34818:SF1">
    <property type="entry name" value="PROTEIN BLI-3"/>
    <property type="match status" value="1"/>
</dbReference>
<accession>A0ABR8RGC4</accession>
<comment type="caution">
    <text evidence="2">The sequence shown here is derived from an EMBL/GenBank/DDBJ whole genome shotgun (WGS) entry which is preliminary data.</text>
</comment>
<dbReference type="InterPro" id="IPR038725">
    <property type="entry name" value="YdaG_split_barrel_FMN-bd"/>
</dbReference>
<dbReference type="Pfam" id="PF16242">
    <property type="entry name" value="Pyrid_ox_like"/>
    <property type="match status" value="1"/>
</dbReference>
<dbReference type="EMBL" id="JACSQR010000003">
    <property type="protein sequence ID" value="MBD7946854.1"/>
    <property type="molecule type" value="Genomic_DNA"/>
</dbReference>
<keyword evidence="3" id="KW-1185">Reference proteome</keyword>
<evidence type="ECO:0000313" key="2">
    <source>
        <dbReference type="EMBL" id="MBD7946854.1"/>
    </source>
</evidence>
<gene>
    <name evidence="2" type="ORF">H9653_02250</name>
</gene>
<feature type="domain" description="General stress protein FMN-binding split barrel" evidence="1">
    <location>
        <begin position="5"/>
        <end position="151"/>
    </location>
</feature>
<dbReference type="InterPro" id="IPR052917">
    <property type="entry name" value="Stress-Dev_Protein"/>
</dbReference>
<protein>
    <submittedName>
        <fullName evidence="2">Pyridoxamine 5'-phosphate oxidase family protein</fullName>
    </submittedName>
</protein>
<dbReference type="InterPro" id="IPR012349">
    <property type="entry name" value="Split_barrel_FMN-bd"/>
</dbReference>
<name>A0ABR8RGC4_9GAMM</name>
<dbReference type="Gene3D" id="2.30.110.10">
    <property type="entry name" value="Electron Transport, Fmn-binding Protein, Chain A"/>
    <property type="match status" value="1"/>
</dbReference>
<dbReference type="RefSeq" id="WP_191690139.1">
    <property type="nucleotide sequence ID" value="NZ_JACSQR010000003.1"/>
</dbReference>
<proteinExistence type="predicted"/>
<dbReference type="Proteomes" id="UP000606724">
    <property type="component" value="Unassembled WGS sequence"/>
</dbReference>
<dbReference type="PANTHER" id="PTHR34818">
    <property type="entry name" value="PROTEIN BLI-3"/>
    <property type="match status" value="1"/>
</dbReference>